<comment type="similarity">
    <text evidence="1">Belongs to the peptidase S1 family.</text>
</comment>
<organism evidence="8">
    <name type="scientific">Bactrocera dorsalis</name>
    <name type="common">Oriental fruit fly</name>
    <name type="synonym">Dacus dorsalis</name>
    <dbReference type="NCBI Taxonomy" id="27457"/>
    <lineage>
        <taxon>Eukaryota</taxon>
        <taxon>Metazoa</taxon>
        <taxon>Ecdysozoa</taxon>
        <taxon>Arthropoda</taxon>
        <taxon>Hexapoda</taxon>
        <taxon>Insecta</taxon>
        <taxon>Pterygota</taxon>
        <taxon>Neoptera</taxon>
        <taxon>Endopterygota</taxon>
        <taxon>Diptera</taxon>
        <taxon>Brachycera</taxon>
        <taxon>Muscomorpha</taxon>
        <taxon>Tephritoidea</taxon>
        <taxon>Tephritidae</taxon>
        <taxon>Bactrocera</taxon>
        <taxon>Bactrocera</taxon>
    </lineage>
</organism>
<dbReference type="InterPro" id="IPR043504">
    <property type="entry name" value="Peptidase_S1_PA_chymotrypsin"/>
</dbReference>
<evidence type="ECO:0000256" key="4">
    <source>
        <dbReference type="ARBA" id="ARBA00022825"/>
    </source>
</evidence>
<evidence type="ECO:0000256" key="2">
    <source>
        <dbReference type="ARBA" id="ARBA00022670"/>
    </source>
</evidence>
<dbReference type="InterPro" id="IPR001314">
    <property type="entry name" value="Peptidase_S1A"/>
</dbReference>
<keyword evidence="5" id="KW-1015">Disulfide bond</keyword>
<reference evidence="8" key="1">
    <citation type="journal article" date="2014" name="BMC Genomics">
        <title>Characterizing the developmental transcriptome of the oriental fruit fly, Bactrocera dorsalis (Diptera: Tephritidae) through comparative genomic analysis with Drosophila melanogaster utilizing modENCODE datasets.</title>
        <authorList>
            <person name="Geib S.M."/>
            <person name="Calla B."/>
            <person name="Hall B."/>
            <person name="Hou S."/>
            <person name="Manoukis N.C."/>
        </authorList>
    </citation>
    <scope>NUCLEOTIDE SEQUENCE</scope>
    <source>
        <strain evidence="8">Punador</strain>
    </source>
</reference>
<dbReference type="InterPro" id="IPR050430">
    <property type="entry name" value="Peptidase_S1"/>
</dbReference>
<dbReference type="InterPro" id="IPR009003">
    <property type="entry name" value="Peptidase_S1_PA"/>
</dbReference>
<evidence type="ECO:0000256" key="5">
    <source>
        <dbReference type="ARBA" id="ARBA00023157"/>
    </source>
</evidence>
<sequence>MAKLFACTILLVILAYSSNTFASDIEGGVPTTIQAHPYLVSIQGKDGSPIICGGALINENTVVTAAQCLAFYDASQLAVGVNNGEKIVEIAAQSFNPRFDFVTMENDVAVLKLAESVESGSIELASELPANGAKGVVTGWAANNSLVDVAVRTIDAEECGSGDYKYSEDEVLNTMLCGIASNLQACNGQAGDPLVVDNQLVGLVSWGYGCGNKGNPAVFTDIAAERSWIIETANKL</sequence>
<dbReference type="KEGG" id="bdr:105228386"/>
<dbReference type="PANTHER" id="PTHR24276">
    <property type="entry name" value="POLYSERASE-RELATED"/>
    <property type="match status" value="1"/>
</dbReference>
<dbReference type="Gene3D" id="2.40.10.10">
    <property type="entry name" value="Trypsin-like serine proteases"/>
    <property type="match status" value="1"/>
</dbReference>
<evidence type="ECO:0000256" key="3">
    <source>
        <dbReference type="ARBA" id="ARBA00022801"/>
    </source>
</evidence>
<dbReference type="PROSITE" id="PS50240">
    <property type="entry name" value="TRYPSIN_DOM"/>
    <property type="match status" value="1"/>
</dbReference>
<evidence type="ECO:0000256" key="1">
    <source>
        <dbReference type="ARBA" id="ARBA00007664"/>
    </source>
</evidence>
<dbReference type="InterPro" id="IPR001254">
    <property type="entry name" value="Trypsin_dom"/>
</dbReference>
<dbReference type="RefSeq" id="XP_011206505.3">
    <property type="nucleotide sequence ID" value="XM_011208203.3"/>
</dbReference>
<feature type="chain" id="PRO_5001558178" evidence="6">
    <location>
        <begin position="23"/>
        <end position="236"/>
    </location>
</feature>
<dbReference type="PRINTS" id="PR00722">
    <property type="entry name" value="CHYMOTRYPSIN"/>
</dbReference>
<dbReference type="SMART" id="SM00020">
    <property type="entry name" value="Tryp_SPc"/>
    <property type="match status" value="1"/>
</dbReference>
<dbReference type="SUPFAM" id="SSF50494">
    <property type="entry name" value="Trypsin-like serine proteases"/>
    <property type="match status" value="1"/>
</dbReference>
<dbReference type="OrthoDB" id="10059102at2759"/>
<dbReference type="GO" id="GO:0004252">
    <property type="term" value="F:serine-type endopeptidase activity"/>
    <property type="evidence" value="ECO:0007669"/>
    <property type="project" value="InterPro"/>
</dbReference>
<feature type="domain" description="Peptidase S1" evidence="7">
    <location>
        <begin position="25"/>
        <end position="234"/>
    </location>
</feature>
<keyword evidence="4" id="KW-0720">Serine protease</keyword>
<keyword evidence="3" id="KW-0378">Hydrolase</keyword>
<dbReference type="GO" id="GO:0006508">
    <property type="term" value="P:proteolysis"/>
    <property type="evidence" value="ECO:0007669"/>
    <property type="project" value="UniProtKB-KW"/>
</dbReference>
<dbReference type="Pfam" id="PF00089">
    <property type="entry name" value="Trypsin"/>
    <property type="match status" value="1"/>
</dbReference>
<name>A0A034WNS9_BACDO</name>
<gene>
    <name evidence="8" type="primary">TRYT</name>
</gene>
<keyword evidence="2" id="KW-0645">Protease</keyword>
<dbReference type="CDD" id="cd00190">
    <property type="entry name" value="Tryp_SPc"/>
    <property type="match status" value="1"/>
</dbReference>
<dbReference type="AlphaFoldDB" id="A0A034WNS9"/>
<evidence type="ECO:0000313" key="8">
    <source>
        <dbReference type="EMBL" id="JAC56299.1"/>
    </source>
</evidence>
<protein>
    <submittedName>
        <fullName evidence="8">Trypsin theta</fullName>
    </submittedName>
</protein>
<dbReference type="GeneID" id="105228386"/>
<dbReference type="EMBL" id="GAKP01002653">
    <property type="protein sequence ID" value="JAC56299.1"/>
    <property type="molecule type" value="Transcribed_RNA"/>
</dbReference>
<evidence type="ECO:0000259" key="7">
    <source>
        <dbReference type="PROSITE" id="PS50240"/>
    </source>
</evidence>
<keyword evidence="6" id="KW-0732">Signal</keyword>
<accession>A0A034WNS9</accession>
<proteinExistence type="inferred from homology"/>
<evidence type="ECO:0000256" key="6">
    <source>
        <dbReference type="SAM" id="SignalP"/>
    </source>
</evidence>
<dbReference type="PANTHER" id="PTHR24276:SF94">
    <property type="entry name" value="AT20289P-RELATED"/>
    <property type="match status" value="1"/>
</dbReference>
<feature type="signal peptide" evidence="6">
    <location>
        <begin position="1"/>
        <end position="22"/>
    </location>
</feature>